<dbReference type="InterPro" id="IPR039874">
    <property type="entry name" value="WAPL"/>
</dbReference>
<dbReference type="EMBL" id="ML004093">
    <property type="protein sequence ID" value="RKP33277.1"/>
    <property type="molecule type" value="Genomic_DNA"/>
</dbReference>
<evidence type="ECO:0000256" key="1">
    <source>
        <dbReference type="SAM" id="MobiDB-lite"/>
    </source>
</evidence>
<evidence type="ECO:0000313" key="2">
    <source>
        <dbReference type="EMBL" id="RKP33277.1"/>
    </source>
</evidence>
<sequence>MLTVGLLINLVEDCAPNRVTLASLDLVTGEVTPIPTSSTTPPRPLDPSNVVAYLARLFVLIRQAPATPSVEDKVLAVYLAVLLGCLMKENPANQAAIRLWLPNGGSLHSIIELLEEFHSAGEGAIAEHHGSLAAGGDGRAASLQPASPEQRVSKPQSFASALEDPNISTEALLKLHTQGSADSELLPIPTPEATGNDSQGLSVLQSFQTIIDLLYDLEKGI</sequence>
<gene>
    <name evidence="2" type="ORF">BJ085DRAFT_30408</name>
</gene>
<dbReference type="Gene3D" id="1.25.10.10">
    <property type="entry name" value="Leucine-rich Repeat Variant"/>
    <property type="match status" value="1"/>
</dbReference>
<feature type="region of interest" description="Disordered" evidence="1">
    <location>
        <begin position="135"/>
        <end position="157"/>
    </location>
</feature>
<protein>
    <submittedName>
        <fullName evidence="2">Uncharacterized protein</fullName>
    </submittedName>
</protein>
<name>A0A4P9ZJ95_9FUNG</name>
<proteinExistence type="predicted"/>
<dbReference type="PANTHER" id="PTHR22100:SF13">
    <property type="entry name" value="WINGS APART-LIKE PROTEIN HOMOLOG"/>
    <property type="match status" value="1"/>
</dbReference>
<dbReference type="PANTHER" id="PTHR22100">
    <property type="entry name" value="WINGS APART-LIKE PROTEIN HOMOLOG"/>
    <property type="match status" value="1"/>
</dbReference>
<evidence type="ECO:0000313" key="3">
    <source>
        <dbReference type="Proteomes" id="UP000268162"/>
    </source>
</evidence>
<keyword evidence="3" id="KW-1185">Reference proteome</keyword>
<reference evidence="3" key="1">
    <citation type="journal article" date="2018" name="Nat. Microbiol.">
        <title>Leveraging single-cell genomics to expand the fungal tree of life.</title>
        <authorList>
            <person name="Ahrendt S.R."/>
            <person name="Quandt C.A."/>
            <person name="Ciobanu D."/>
            <person name="Clum A."/>
            <person name="Salamov A."/>
            <person name="Andreopoulos B."/>
            <person name="Cheng J.F."/>
            <person name="Woyke T."/>
            <person name="Pelin A."/>
            <person name="Henrissat B."/>
            <person name="Reynolds N.K."/>
            <person name="Benny G.L."/>
            <person name="Smith M.E."/>
            <person name="James T.Y."/>
            <person name="Grigoriev I.V."/>
        </authorList>
    </citation>
    <scope>NUCLEOTIDE SEQUENCE [LARGE SCALE GENOMIC DNA]</scope>
    <source>
        <strain evidence="3">RSA 468</strain>
    </source>
</reference>
<organism evidence="2 3">
    <name type="scientific">Dimargaris cristalligena</name>
    <dbReference type="NCBI Taxonomy" id="215637"/>
    <lineage>
        <taxon>Eukaryota</taxon>
        <taxon>Fungi</taxon>
        <taxon>Fungi incertae sedis</taxon>
        <taxon>Zoopagomycota</taxon>
        <taxon>Kickxellomycotina</taxon>
        <taxon>Dimargaritomycetes</taxon>
        <taxon>Dimargaritales</taxon>
        <taxon>Dimargaritaceae</taxon>
        <taxon>Dimargaris</taxon>
    </lineage>
</organism>
<dbReference type="Proteomes" id="UP000268162">
    <property type="component" value="Unassembled WGS sequence"/>
</dbReference>
<accession>A0A4P9ZJ95</accession>
<dbReference type="AlphaFoldDB" id="A0A4P9ZJ95"/>
<dbReference type="InterPro" id="IPR011989">
    <property type="entry name" value="ARM-like"/>
</dbReference>